<gene>
    <name evidence="2" type="ORF">AB4876_07505</name>
</gene>
<sequence length="268" mass="28793">MMFKFSFGLRRILVLALSLSAVSAHSGTLSDLYDSVPRPPADAAKALTWVKDGKIVQSDFVAINKALAAARTNITALNGGKMPEARVAVPASIADSVEVQAAAASYADYLAMNKDDKAPQAVLGKRKRWVQAAFGRTQMDISQKMMPCELPCLDESIVIANQPLIRARDQELKTEIRGWNAMYDDWKKKRFGAVMTADTRIAAAAEGAAATTVQGRSLMASYQAAILDEIELLLSISELSVLRTEAIMQGLDGSEPDGISGATKKSAK</sequence>
<comment type="caution">
    <text evidence="2">The sequence shown here is derived from an EMBL/GenBank/DDBJ whole genome shotgun (WGS) entry which is preliminary data.</text>
</comment>
<proteinExistence type="predicted"/>
<evidence type="ECO:0008006" key="4">
    <source>
        <dbReference type="Google" id="ProtNLM"/>
    </source>
</evidence>
<evidence type="ECO:0000313" key="2">
    <source>
        <dbReference type="EMBL" id="MEX1668753.1"/>
    </source>
</evidence>
<organism evidence="2 3">
    <name type="scientific">Zhongshania guokunii</name>
    <dbReference type="NCBI Taxonomy" id="641783"/>
    <lineage>
        <taxon>Bacteria</taxon>
        <taxon>Pseudomonadati</taxon>
        <taxon>Pseudomonadota</taxon>
        <taxon>Gammaproteobacteria</taxon>
        <taxon>Cellvibrionales</taxon>
        <taxon>Spongiibacteraceae</taxon>
        <taxon>Zhongshania</taxon>
    </lineage>
</organism>
<feature type="signal peptide" evidence="1">
    <location>
        <begin position="1"/>
        <end position="26"/>
    </location>
</feature>
<reference evidence="2 3" key="1">
    <citation type="journal article" date="2011" name="Int. J. Syst. Evol. Microbiol.">
        <title>Zhongshania antarctica gen. nov., sp. nov. and Zhongshania guokunii sp. nov., gammaproteobacteria respectively isolated from coastal attached (fast) ice and surface seawater of the Antarctic.</title>
        <authorList>
            <person name="Li H.J."/>
            <person name="Zhang X.Y."/>
            <person name="Chen C.X."/>
            <person name="Zhang Y.J."/>
            <person name="Gao Z.M."/>
            <person name="Yu Y."/>
            <person name="Chen X.L."/>
            <person name="Chen B."/>
            <person name="Zhang Y.Z."/>
        </authorList>
    </citation>
    <scope>NUCLEOTIDE SEQUENCE [LARGE SCALE GENOMIC DNA]</scope>
    <source>
        <strain evidence="2 3">ZS6-22T</strain>
    </source>
</reference>
<dbReference type="EMBL" id="JBFRYA010000005">
    <property type="protein sequence ID" value="MEX1668753.1"/>
    <property type="molecule type" value="Genomic_DNA"/>
</dbReference>
<protein>
    <recommendedName>
        <fullName evidence="4">Outer membrane efflux protein</fullName>
    </recommendedName>
</protein>
<evidence type="ECO:0000256" key="1">
    <source>
        <dbReference type="SAM" id="SignalP"/>
    </source>
</evidence>
<keyword evidence="3" id="KW-1185">Reference proteome</keyword>
<keyword evidence="1" id="KW-0732">Signal</keyword>
<dbReference type="Proteomes" id="UP001557485">
    <property type="component" value="Unassembled WGS sequence"/>
</dbReference>
<dbReference type="RefSeq" id="WP_368381034.1">
    <property type="nucleotide sequence ID" value="NZ_JBFRYA010000005.1"/>
</dbReference>
<accession>A0ABV3U489</accession>
<feature type="chain" id="PRO_5045415010" description="Outer membrane efflux protein" evidence="1">
    <location>
        <begin position="27"/>
        <end position="268"/>
    </location>
</feature>
<name>A0ABV3U489_9GAMM</name>
<evidence type="ECO:0000313" key="3">
    <source>
        <dbReference type="Proteomes" id="UP001557485"/>
    </source>
</evidence>